<feature type="domain" description="PhnB-like" evidence="1">
    <location>
        <begin position="42"/>
        <end position="119"/>
    </location>
</feature>
<evidence type="ECO:0000313" key="2">
    <source>
        <dbReference type="EMBL" id="MCT4332974.1"/>
    </source>
</evidence>
<organism evidence="2 3">
    <name type="scientific">Paracoccus maritimus</name>
    <dbReference type="NCBI Taxonomy" id="2933292"/>
    <lineage>
        <taxon>Bacteria</taxon>
        <taxon>Pseudomonadati</taxon>
        <taxon>Pseudomonadota</taxon>
        <taxon>Alphaproteobacteria</taxon>
        <taxon>Rhodobacterales</taxon>
        <taxon>Paracoccaceae</taxon>
        <taxon>Paracoccus</taxon>
    </lineage>
</organism>
<dbReference type="RefSeq" id="WP_260276865.1">
    <property type="nucleotide sequence ID" value="NZ_JANAVZ010000004.1"/>
</dbReference>
<keyword evidence="3" id="KW-1185">Reference proteome</keyword>
<dbReference type="Proteomes" id="UP001320702">
    <property type="component" value="Unassembled WGS sequence"/>
</dbReference>
<dbReference type="InterPro" id="IPR028973">
    <property type="entry name" value="PhnB-like"/>
</dbReference>
<name>A0ABT2KAQ2_9RHOB</name>
<sequence length="127" mass="13549">MTADTPQLKLRGAVADAVALWSLAFPDMSAEPTGADGPPCAQRVEIAGQPLILTGGTPDDEPADARPFCLLIRCDSATRMDRIARILATGGDILMPLGEYPFAPRYTWLTDRFGVSWQIALTSGESA</sequence>
<reference evidence="2 3" key="1">
    <citation type="submission" date="2022-04" db="EMBL/GenBank/DDBJ databases">
        <title>Paracoccus sp. YLB-12 draft genome sequence.</title>
        <authorList>
            <person name="Yu L."/>
        </authorList>
    </citation>
    <scope>NUCLEOTIDE SEQUENCE [LARGE SCALE GENOMIC DNA]</scope>
    <source>
        <strain evidence="2 3">YLB-12</strain>
    </source>
</reference>
<gene>
    <name evidence="2" type="ORF">MU516_08835</name>
</gene>
<dbReference type="SUPFAM" id="SSF54593">
    <property type="entry name" value="Glyoxalase/Bleomycin resistance protein/Dihydroxybiphenyl dioxygenase"/>
    <property type="match status" value="1"/>
</dbReference>
<dbReference type="Pfam" id="PF06983">
    <property type="entry name" value="3-dmu-9_3-mt"/>
    <property type="match status" value="1"/>
</dbReference>
<evidence type="ECO:0000259" key="1">
    <source>
        <dbReference type="Pfam" id="PF06983"/>
    </source>
</evidence>
<dbReference type="Gene3D" id="3.10.180.10">
    <property type="entry name" value="2,3-Dihydroxybiphenyl 1,2-Dioxygenase, domain 1"/>
    <property type="match status" value="1"/>
</dbReference>
<proteinExistence type="predicted"/>
<dbReference type="EMBL" id="JANAVZ010000004">
    <property type="protein sequence ID" value="MCT4332974.1"/>
    <property type="molecule type" value="Genomic_DNA"/>
</dbReference>
<protein>
    <submittedName>
        <fullName evidence="2">VOC family protein</fullName>
    </submittedName>
</protein>
<evidence type="ECO:0000313" key="3">
    <source>
        <dbReference type="Proteomes" id="UP001320702"/>
    </source>
</evidence>
<accession>A0ABT2KAQ2</accession>
<comment type="caution">
    <text evidence="2">The sequence shown here is derived from an EMBL/GenBank/DDBJ whole genome shotgun (WGS) entry which is preliminary data.</text>
</comment>
<dbReference type="InterPro" id="IPR029068">
    <property type="entry name" value="Glyas_Bleomycin-R_OHBP_Dase"/>
</dbReference>